<dbReference type="GO" id="GO:0043799">
    <property type="term" value="F:glycine oxidase activity"/>
    <property type="evidence" value="ECO:0007669"/>
    <property type="project" value="UniProtKB-EC"/>
</dbReference>
<protein>
    <recommendedName>
        <fullName evidence="5">glycine oxidase</fullName>
        <ecNumber evidence="5">1.4.3.19</ecNumber>
    </recommendedName>
</protein>
<dbReference type="PANTHER" id="PTHR13847">
    <property type="entry name" value="SARCOSINE DEHYDROGENASE-RELATED"/>
    <property type="match status" value="1"/>
</dbReference>
<reference evidence="7 8" key="1">
    <citation type="submission" date="2020-04" db="EMBL/GenBank/DDBJ databases">
        <title>Staphylococcus species from domestic dog.</title>
        <authorList>
            <person name="Paterson G.K."/>
        </authorList>
    </citation>
    <scope>NUCLEOTIDE SEQUENCE [LARGE SCALE GENOMIC DNA]</scope>
    <source>
        <strain evidence="7 8">H16/1A</strain>
    </source>
</reference>
<keyword evidence="8" id="KW-1185">Reference proteome</keyword>
<dbReference type="PANTHER" id="PTHR13847:SF289">
    <property type="entry name" value="GLYCINE OXIDASE"/>
    <property type="match status" value="1"/>
</dbReference>
<evidence type="ECO:0000256" key="1">
    <source>
        <dbReference type="ARBA" id="ARBA00004948"/>
    </source>
</evidence>
<gene>
    <name evidence="7" type="primary">thiO</name>
    <name evidence="7" type="ORF">HHH54_05445</name>
</gene>
<dbReference type="EC" id="1.4.3.19" evidence="5"/>
<evidence type="ECO:0000256" key="3">
    <source>
        <dbReference type="ARBA" id="ARBA00023002"/>
    </source>
</evidence>
<feature type="domain" description="FAD dependent oxidoreductase" evidence="6">
    <location>
        <begin position="4"/>
        <end position="347"/>
    </location>
</feature>
<evidence type="ECO:0000256" key="4">
    <source>
        <dbReference type="ARBA" id="ARBA00049872"/>
    </source>
</evidence>
<evidence type="ECO:0000313" key="8">
    <source>
        <dbReference type="Proteomes" id="UP000751852"/>
    </source>
</evidence>
<dbReference type="InterPro" id="IPR012727">
    <property type="entry name" value="Gly_oxidase_ThiO"/>
</dbReference>
<dbReference type="Pfam" id="PF01266">
    <property type="entry name" value="DAO"/>
    <property type="match status" value="1"/>
</dbReference>
<evidence type="ECO:0000256" key="2">
    <source>
        <dbReference type="ARBA" id="ARBA00022977"/>
    </source>
</evidence>
<dbReference type="RefSeq" id="WP_198617823.1">
    <property type="nucleotide sequence ID" value="NZ_JABANU010000011.1"/>
</dbReference>
<dbReference type="InterPro" id="IPR006076">
    <property type="entry name" value="FAD-dep_OxRdtase"/>
</dbReference>
<accession>A0ABS0TBB0</accession>
<evidence type="ECO:0000313" key="7">
    <source>
        <dbReference type="EMBL" id="MBI5975043.1"/>
    </source>
</evidence>
<dbReference type="Gene3D" id="3.30.9.10">
    <property type="entry name" value="D-Amino Acid Oxidase, subunit A, domain 2"/>
    <property type="match status" value="1"/>
</dbReference>
<name>A0ABS0TBB0_9STAP</name>
<comment type="catalytic activity">
    <reaction evidence="4">
        <text>glycine + O2 + H2O = glyoxylate + H2O2 + NH4(+)</text>
        <dbReference type="Rhea" id="RHEA:11532"/>
        <dbReference type="ChEBI" id="CHEBI:15377"/>
        <dbReference type="ChEBI" id="CHEBI:15379"/>
        <dbReference type="ChEBI" id="CHEBI:16240"/>
        <dbReference type="ChEBI" id="CHEBI:28938"/>
        <dbReference type="ChEBI" id="CHEBI:36655"/>
        <dbReference type="ChEBI" id="CHEBI:57305"/>
        <dbReference type="EC" id="1.4.3.19"/>
    </reaction>
</comment>
<dbReference type="EMBL" id="JABANU010000011">
    <property type="protein sequence ID" value="MBI5975043.1"/>
    <property type="molecule type" value="Genomic_DNA"/>
</dbReference>
<dbReference type="NCBIfam" id="TIGR02352">
    <property type="entry name" value="thiamin_ThiO"/>
    <property type="match status" value="1"/>
</dbReference>
<proteinExistence type="predicted"/>
<dbReference type="SUPFAM" id="SSF54373">
    <property type="entry name" value="FAD-linked reductases, C-terminal domain"/>
    <property type="match status" value="1"/>
</dbReference>
<sequence length="363" mass="40352">MLQTVIIGAGVMGLSIARQLETTHRNVQIIDRSTPRMNASYAAGGMLGAQNEFFEDTSLYRLAMKSREMMPETAQALQRETGMDIEYQKYGLIKVASNLKDIPTLEKQLAFLQSHDHSIKALSSSEMTKRFPHLDLDQSAAFKIQDDGQINANIYTQALIQSVLKRPSVSLMTHTETYGILKENEGYTVQTSKGDIKADELIIAAGAWSGALLNHLDIQLPTHPVKGDVKLIASDYNGLKETIFNVNGCYIVPKKPNRFLIGATSEFDNWSTENNDDNIKWLDRESQRMIPELAHSHTIKSWTGIRPITPDEVPIMGTVRPNLYVTTGHYRNGILLSPIVGELMAKLIDGDTKAHATLAPFTP</sequence>
<organism evidence="7 8">
    <name type="scientific">Staphylococcus canis</name>
    <dbReference type="NCBI Taxonomy" id="2724942"/>
    <lineage>
        <taxon>Bacteria</taxon>
        <taxon>Bacillati</taxon>
        <taxon>Bacillota</taxon>
        <taxon>Bacilli</taxon>
        <taxon>Bacillales</taxon>
        <taxon>Staphylococcaceae</taxon>
        <taxon>Staphylococcus</taxon>
    </lineage>
</organism>
<dbReference type="SUPFAM" id="SSF51905">
    <property type="entry name" value="FAD/NAD(P)-binding domain"/>
    <property type="match status" value="1"/>
</dbReference>
<dbReference type="Gene3D" id="3.50.50.60">
    <property type="entry name" value="FAD/NAD(P)-binding domain"/>
    <property type="match status" value="1"/>
</dbReference>
<comment type="pathway">
    <text evidence="1">Cofactor biosynthesis; thiamine diphosphate biosynthesis.</text>
</comment>
<comment type="caution">
    <text evidence="7">The sequence shown here is derived from an EMBL/GenBank/DDBJ whole genome shotgun (WGS) entry which is preliminary data.</text>
</comment>
<evidence type="ECO:0000256" key="5">
    <source>
        <dbReference type="ARBA" id="ARBA00050018"/>
    </source>
</evidence>
<keyword evidence="2" id="KW-0784">Thiamine biosynthesis</keyword>
<keyword evidence="3 7" id="KW-0560">Oxidoreductase</keyword>
<dbReference type="Proteomes" id="UP000751852">
    <property type="component" value="Unassembled WGS sequence"/>
</dbReference>
<evidence type="ECO:0000259" key="6">
    <source>
        <dbReference type="Pfam" id="PF01266"/>
    </source>
</evidence>
<dbReference type="InterPro" id="IPR036188">
    <property type="entry name" value="FAD/NAD-bd_sf"/>
</dbReference>